<organism evidence="2 3">
    <name type="scientific">Acidiphilium iwatense</name>
    <dbReference type="NCBI Taxonomy" id="768198"/>
    <lineage>
        <taxon>Bacteria</taxon>
        <taxon>Pseudomonadati</taxon>
        <taxon>Pseudomonadota</taxon>
        <taxon>Alphaproteobacteria</taxon>
        <taxon>Acetobacterales</taxon>
        <taxon>Acidocellaceae</taxon>
        <taxon>Acidiphilium</taxon>
    </lineage>
</organism>
<evidence type="ECO:0000256" key="1">
    <source>
        <dbReference type="SAM" id="MobiDB-lite"/>
    </source>
</evidence>
<protein>
    <submittedName>
        <fullName evidence="2">Uncharacterized protein</fullName>
    </submittedName>
</protein>
<keyword evidence="3" id="KW-1185">Reference proteome</keyword>
<evidence type="ECO:0000313" key="3">
    <source>
        <dbReference type="Proteomes" id="UP001521209"/>
    </source>
</evidence>
<reference evidence="2 3" key="1">
    <citation type="submission" date="2022-01" db="EMBL/GenBank/DDBJ databases">
        <authorList>
            <person name="Won M."/>
            <person name="Kim S.-J."/>
            <person name="Kwon S.-W."/>
        </authorList>
    </citation>
    <scope>NUCLEOTIDE SEQUENCE [LARGE SCALE GENOMIC DNA]</scope>
    <source>
        <strain evidence="2 3">KCTC 23505</strain>
    </source>
</reference>
<sequence length="78" mass="7843">MPAMSGVGDGRYVPGLGHARRDESSSAAKHADCGDLTHEDDARALRGAAERYGPVSLLAVCAGGVSLTSVSRGDGDTG</sequence>
<dbReference type="EMBL" id="JAKGBZ010000020">
    <property type="protein sequence ID" value="MCF3947260.1"/>
    <property type="molecule type" value="Genomic_DNA"/>
</dbReference>
<accession>A0ABS9DZR4</accession>
<proteinExistence type="predicted"/>
<dbReference type="RefSeq" id="WP_235704485.1">
    <property type="nucleotide sequence ID" value="NZ_JAKGBZ010000020.1"/>
</dbReference>
<gene>
    <name evidence="2" type="ORF">L2A60_11295</name>
</gene>
<feature type="compositionally biased region" description="Basic and acidic residues" evidence="1">
    <location>
        <begin position="19"/>
        <end position="36"/>
    </location>
</feature>
<comment type="caution">
    <text evidence="2">The sequence shown here is derived from an EMBL/GenBank/DDBJ whole genome shotgun (WGS) entry which is preliminary data.</text>
</comment>
<feature type="region of interest" description="Disordered" evidence="1">
    <location>
        <begin position="1"/>
        <end position="36"/>
    </location>
</feature>
<evidence type="ECO:0000313" key="2">
    <source>
        <dbReference type="EMBL" id="MCF3947260.1"/>
    </source>
</evidence>
<name>A0ABS9DZR4_9PROT</name>
<dbReference type="Proteomes" id="UP001521209">
    <property type="component" value="Unassembled WGS sequence"/>
</dbReference>